<organism evidence="1 2">
    <name type="scientific">Eumeta variegata</name>
    <name type="common">Bagworm moth</name>
    <name type="synonym">Eumeta japonica</name>
    <dbReference type="NCBI Taxonomy" id="151549"/>
    <lineage>
        <taxon>Eukaryota</taxon>
        <taxon>Metazoa</taxon>
        <taxon>Ecdysozoa</taxon>
        <taxon>Arthropoda</taxon>
        <taxon>Hexapoda</taxon>
        <taxon>Insecta</taxon>
        <taxon>Pterygota</taxon>
        <taxon>Neoptera</taxon>
        <taxon>Endopterygota</taxon>
        <taxon>Lepidoptera</taxon>
        <taxon>Glossata</taxon>
        <taxon>Ditrysia</taxon>
        <taxon>Tineoidea</taxon>
        <taxon>Psychidae</taxon>
        <taxon>Oiketicinae</taxon>
        <taxon>Eumeta</taxon>
    </lineage>
</organism>
<evidence type="ECO:0000313" key="1">
    <source>
        <dbReference type="EMBL" id="GBP57266.1"/>
    </source>
</evidence>
<dbReference type="EMBL" id="BGZK01000712">
    <property type="protein sequence ID" value="GBP57266.1"/>
    <property type="molecule type" value="Genomic_DNA"/>
</dbReference>
<gene>
    <name evidence="1" type="ORF">EVAR_44083_1</name>
</gene>
<name>A0A4C1X0H5_EUMVA</name>
<evidence type="ECO:0000313" key="2">
    <source>
        <dbReference type="Proteomes" id="UP000299102"/>
    </source>
</evidence>
<dbReference type="Proteomes" id="UP000299102">
    <property type="component" value="Unassembled WGS sequence"/>
</dbReference>
<keyword evidence="2" id="KW-1185">Reference proteome</keyword>
<accession>A0A4C1X0H5</accession>
<protein>
    <submittedName>
        <fullName evidence="1">Uncharacterized protein</fullName>
    </submittedName>
</protein>
<proteinExistence type="predicted"/>
<comment type="caution">
    <text evidence="1">The sequence shown here is derived from an EMBL/GenBank/DDBJ whole genome shotgun (WGS) entry which is preliminary data.</text>
</comment>
<reference evidence="1 2" key="1">
    <citation type="journal article" date="2019" name="Commun. Biol.">
        <title>The bagworm genome reveals a unique fibroin gene that provides high tensile strength.</title>
        <authorList>
            <person name="Kono N."/>
            <person name="Nakamura H."/>
            <person name="Ohtoshi R."/>
            <person name="Tomita M."/>
            <person name="Numata K."/>
            <person name="Arakawa K."/>
        </authorList>
    </citation>
    <scope>NUCLEOTIDE SEQUENCE [LARGE SCALE GENOMIC DNA]</scope>
</reference>
<sequence length="144" mass="16256">MTVGKITENSRESAARRKIRYIFAAHPKEFPPGAPRRSAAVHGALSRLEANFDFNAVHNTYAVKNLIHRNFNDDKIKCINMLIEVTLRFADGIHTLHSSEHVKLSVSDVVIVLTTLVSAFRLGLLKVLALKLEMERLWEGVPQR</sequence>
<dbReference type="AlphaFoldDB" id="A0A4C1X0H5"/>